<dbReference type="InterPro" id="IPR029061">
    <property type="entry name" value="THDP-binding"/>
</dbReference>
<dbReference type="Proteomes" id="UP000181790">
    <property type="component" value="Unassembled WGS sequence"/>
</dbReference>
<dbReference type="GO" id="GO:0009099">
    <property type="term" value="P:L-valine biosynthetic process"/>
    <property type="evidence" value="ECO:0007669"/>
    <property type="project" value="TreeGrafter"/>
</dbReference>
<feature type="domain" description="Thiamine pyrophosphate enzyme N-terminal TPP-binding" evidence="6">
    <location>
        <begin position="3"/>
        <end position="105"/>
    </location>
</feature>
<evidence type="ECO:0000256" key="2">
    <source>
        <dbReference type="ARBA" id="ARBA00023052"/>
    </source>
</evidence>
<dbReference type="InterPro" id="IPR011766">
    <property type="entry name" value="TPP_enzyme_TPP-bd"/>
</dbReference>
<accession>A0A1S2VC78</accession>
<dbReference type="Gene3D" id="3.40.50.970">
    <property type="match status" value="2"/>
</dbReference>
<dbReference type="InterPro" id="IPR012001">
    <property type="entry name" value="Thiamin_PyroP_enz_TPP-bd_dom"/>
</dbReference>
<dbReference type="CDD" id="cd00568">
    <property type="entry name" value="TPP_enzymes"/>
    <property type="match status" value="1"/>
</dbReference>
<dbReference type="Pfam" id="PF02775">
    <property type="entry name" value="TPP_enzyme_C"/>
    <property type="match status" value="1"/>
</dbReference>
<dbReference type="Gene3D" id="3.40.50.1220">
    <property type="entry name" value="TPP-binding domain"/>
    <property type="match status" value="1"/>
</dbReference>
<dbReference type="PANTHER" id="PTHR18968:SF142">
    <property type="entry name" value="ACETOLACTATE SYNTHASE"/>
    <property type="match status" value="1"/>
</dbReference>
<keyword evidence="8" id="KW-1185">Reference proteome</keyword>
<evidence type="ECO:0000256" key="3">
    <source>
        <dbReference type="RuleBase" id="RU362132"/>
    </source>
</evidence>
<dbReference type="GO" id="GO:0030976">
    <property type="term" value="F:thiamine pyrophosphate binding"/>
    <property type="evidence" value="ECO:0007669"/>
    <property type="project" value="InterPro"/>
</dbReference>
<gene>
    <name evidence="7" type="ORF">BLX24_25400</name>
</gene>
<dbReference type="InterPro" id="IPR029035">
    <property type="entry name" value="DHS-like_NAD/FAD-binding_dom"/>
</dbReference>
<comment type="caution">
    <text evidence="7">The sequence shown here is derived from an EMBL/GenBank/DDBJ whole genome shotgun (WGS) entry which is preliminary data.</text>
</comment>
<evidence type="ECO:0000256" key="1">
    <source>
        <dbReference type="ARBA" id="ARBA00007812"/>
    </source>
</evidence>
<dbReference type="GO" id="GO:0009097">
    <property type="term" value="P:isoleucine biosynthetic process"/>
    <property type="evidence" value="ECO:0007669"/>
    <property type="project" value="TreeGrafter"/>
</dbReference>
<feature type="domain" description="Thiamine pyrophosphate enzyme central" evidence="4">
    <location>
        <begin position="202"/>
        <end position="335"/>
    </location>
</feature>
<evidence type="ECO:0000259" key="6">
    <source>
        <dbReference type="Pfam" id="PF02776"/>
    </source>
</evidence>
<feature type="domain" description="Thiamine pyrophosphate enzyme TPP-binding" evidence="5">
    <location>
        <begin position="403"/>
        <end position="553"/>
    </location>
</feature>
<dbReference type="SUPFAM" id="SSF52518">
    <property type="entry name" value="Thiamin diphosphate-binding fold (THDP-binding)"/>
    <property type="match status" value="2"/>
</dbReference>
<dbReference type="RefSeq" id="WP_071506039.1">
    <property type="nucleotide sequence ID" value="NZ_MORL01000024.1"/>
</dbReference>
<dbReference type="GO" id="GO:0005948">
    <property type="term" value="C:acetolactate synthase complex"/>
    <property type="evidence" value="ECO:0007669"/>
    <property type="project" value="TreeGrafter"/>
</dbReference>
<dbReference type="GO" id="GO:0000287">
    <property type="term" value="F:magnesium ion binding"/>
    <property type="evidence" value="ECO:0007669"/>
    <property type="project" value="InterPro"/>
</dbReference>
<dbReference type="GO" id="GO:0003984">
    <property type="term" value="F:acetolactate synthase activity"/>
    <property type="evidence" value="ECO:0007669"/>
    <property type="project" value="TreeGrafter"/>
</dbReference>
<reference evidence="7 8" key="1">
    <citation type="submission" date="2016-10" db="EMBL/GenBank/DDBJ databases">
        <title>Arsenicibacter rosenii gen. nov., sp. nov., an efficient arsenic-methylating bacterium isolated from an arsenic-contaminated paddy soil.</title>
        <authorList>
            <person name="Huang K."/>
        </authorList>
    </citation>
    <scope>NUCLEOTIDE SEQUENCE [LARGE SCALE GENOMIC DNA]</scope>
    <source>
        <strain evidence="7 8">SM-1</strain>
    </source>
</reference>
<organism evidence="7 8">
    <name type="scientific">Arsenicibacter rosenii</name>
    <dbReference type="NCBI Taxonomy" id="1750698"/>
    <lineage>
        <taxon>Bacteria</taxon>
        <taxon>Pseudomonadati</taxon>
        <taxon>Bacteroidota</taxon>
        <taxon>Cytophagia</taxon>
        <taxon>Cytophagales</taxon>
        <taxon>Spirosomataceae</taxon>
        <taxon>Arsenicibacter</taxon>
    </lineage>
</organism>
<proteinExistence type="inferred from homology"/>
<dbReference type="CDD" id="cd07035">
    <property type="entry name" value="TPP_PYR_POX_like"/>
    <property type="match status" value="1"/>
</dbReference>
<dbReference type="EMBL" id="MORL01000024">
    <property type="protein sequence ID" value="OIN56367.1"/>
    <property type="molecule type" value="Genomic_DNA"/>
</dbReference>
<dbReference type="AlphaFoldDB" id="A0A1S2VC78"/>
<dbReference type="OrthoDB" id="4494979at2"/>
<name>A0A1S2VC78_9BACT</name>
<dbReference type="Pfam" id="PF02776">
    <property type="entry name" value="TPP_enzyme_N"/>
    <property type="match status" value="1"/>
</dbReference>
<evidence type="ECO:0000259" key="5">
    <source>
        <dbReference type="Pfam" id="PF02775"/>
    </source>
</evidence>
<dbReference type="InterPro" id="IPR012000">
    <property type="entry name" value="Thiamin_PyroP_enz_cen_dom"/>
</dbReference>
<dbReference type="GO" id="GO:0050660">
    <property type="term" value="F:flavin adenine dinucleotide binding"/>
    <property type="evidence" value="ECO:0007669"/>
    <property type="project" value="TreeGrafter"/>
</dbReference>
<dbReference type="Pfam" id="PF00205">
    <property type="entry name" value="TPP_enzyme_M"/>
    <property type="match status" value="1"/>
</dbReference>
<protein>
    <submittedName>
        <fullName evidence="7">Acetolactate synthase</fullName>
    </submittedName>
</protein>
<dbReference type="SUPFAM" id="SSF52467">
    <property type="entry name" value="DHS-like NAD/FAD-binding domain"/>
    <property type="match status" value="1"/>
</dbReference>
<dbReference type="PANTHER" id="PTHR18968">
    <property type="entry name" value="THIAMINE PYROPHOSPHATE ENZYMES"/>
    <property type="match status" value="1"/>
</dbReference>
<sequence>MIRIADYIVQRLKEVSDVVYMVTGGGAMHLNDAFGRGGMDIVFCHHEQACAMAAEGYARVTNKPAVVNVTTGPGGINALNGVFGAWVDSIPMLVVSGQVKRETLVATYGTEGGWRQLGDQEADIVSMVKGITKYAVLIDDPNLIRYHLEKAIYLACSGRMGPCWIDVPIDVQAMKIDVDTLIGFDPVELQSESTESIDHAYEELAKLINQSSRPVWYIGSGIHSSGTIDQFLELAEQTGIPVVTAWNSNDLIADEHPLYVGRPGTIGNRSGNFVVQSADLVIVLGSRLNIRLVSYNWKSFAPNAIKVGVDVDPKELNKPTCTYNLKICANLKDFVPGFLTYLKVKPLENNFNWWVNWGKERLIRYPVCLPEYWERPNDVNPYCFADALSDYTKENDVIVCADGTACVTTFQAIRVKPNQRIFHNSGCASMGYELPATIGVWSSDHYRERIICIAGDGSIMMNIQELQTISGKNIPAQIFIYNNQGYHSIRQTQHNFFKDNIVGCGTESGLTFPDFAKIAEAFDFPYYSISNHTELREQLGKIMQTKGRFICEVKLDLAQQFSPKLTSIKLEDGSMVTSPMENMWPFLPKEELEGNMIYTFSEAL</sequence>
<keyword evidence="2 3" id="KW-0786">Thiamine pyrophosphate</keyword>
<dbReference type="InterPro" id="IPR045229">
    <property type="entry name" value="TPP_enz"/>
</dbReference>
<evidence type="ECO:0000313" key="8">
    <source>
        <dbReference type="Proteomes" id="UP000181790"/>
    </source>
</evidence>
<evidence type="ECO:0000259" key="4">
    <source>
        <dbReference type="Pfam" id="PF00205"/>
    </source>
</evidence>
<comment type="similarity">
    <text evidence="1 3">Belongs to the TPP enzyme family.</text>
</comment>
<evidence type="ECO:0000313" key="7">
    <source>
        <dbReference type="EMBL" id="OIN56367.1"/>
    </source>
</evidence>